<accession>A0ABT8N7J9</accession>
<dbReference type="SUPFAM" id="SSF63418">
    <property type="entry name" value="MurE/MurF N-terminal domain"/>
    <property type="match status" value="1"/>
</dbReference>
<keyword evidence="2" id="KW-1185">Reference proteome</keyword>
<reference evidence="1 2" key="1">
    <citation type="submission" date="2023-07" db="EMBL/GenBank/DDBJ databases">
        <title>Novel species in genus Planococcus.</title>
        <authorList>
            <person name="Ning S."/>
        </authorList>
    </citation>
    <scope>NUCLEOTIDE SEQUENCE [LARGE SCALE GENOMIC DNA]</scope>
    <source>
        <strain evidence="1 2">N017</strain>
    </source>
</reference>
<comment type="caution">
    <text evidence="1">The sequence shown here is derived from an EMBL/GenBank/DDBJ whole genome shotgun (WGS) entry which is preliminary data.</text>
</comment>
<dbReference type="Proteomes" id="UP001172142">
    <property type="component" value="Unassembled WGS sequence"/>
</dbReference>
<gene>
    <name evidence="1" type="ORF">QWY13_00060</name>
</gene>
<organism evidence="1 2">
    <name type="scientific">Planococcus shenhongbingii</name>
    <dbReference type="NCBI Taxonomy" id="3058398"/>
    <lineage>
        <taxon>Bacteria</taxon>
        <taxon>Bacillati</taxon>
        <taxon>Bacillota</taxon>
        <taxon>Bacilli</taxon>
        <taxon>Bacillales</taxon>
        <taxon>Caryophanaceae</taxon>
        <taxon>Planococcus</taxon>
    </lineage>
</organism>
<sequence length="56" mass="6208">MKIRQLLHKLDLITRLDASTLEVDIQGIADNSIDVEEGFAFVAIAGFESDGHGYHH</sequence>
<protein>
    <submittedName>
        <fullName evidence="1">Uncharacterized protein</fullName>
    </submittedName>
</protein>
<evidence type="ECO:0000313" key="1">
    <source>
        <dbReference type="EMBL" id="MDN7243866.1"/>
    </source>
</evidence>
<dbReference type="RefSeq" id="WP_301854411.1">
    <property type="nucleotide sequence ID" value="NZ_JAUJWU010000001.1"/>
</dbReference>
<evidence type="ECO:0000313" key="2">
    <source>
        <dbReference type="Proteomes" id="UP001172142"/>
    </source>
</evidence>
<proteinExistence type="predicted"/>
<dbReference type="Gene3D" id="3.40.1390.10">
    <property type="entry name" value="MurE/MurF, N-terminal domain"/>
    <property type="match status" value="1"/>
</dbReference>
<name>A0ABT8N7J9_9BACL</name>
<dbReference type="InterPro" id="IPR035911">
    <property type="entry name" value="MurE/MurF_N"/>
</dbReference>
<dbReference type="EMBL" id="JAUJWU010000001">
    <property type="protein sequence ID" value="MDN7243866.1"/>
    <property type="molecule type" value="Genomic_DNA"/>
</dbReference>